<keyword evidence="3 10" id="KW-0285">Flavoprotein</keyword>
<sequence length="632" mass="67106">MAGPYIPLEPATPAFDDAGTPYSDRYGDVYHTVHGALAQAEHVFIRGNGLPERWQGRASFTVCETGFGLGLNFLALWRRWRDDPARPQRLHMISIEAHPFRRADLTALQQACVPPELAGLAAQLQAQWPTLLPGLHRLEFEGGALTLTLAFGRAEVLAGQILAQVDAYFLDGFAPSRNPDMWDSEMLHRLTRRCAPDATAATWSSAGAVRRALETAGFEVQRQPGFGGKREMTVAQRRAHDWNGRPSSGAQIVAHRASGERHAIVVGGGLAGAGVAQALALRGWRVTVLDHDLARHDGHIAAALTPAISKDDNIRARLSRAGSQRALRRWMALPPEARPLHCGTVQVHGENLKRAAPQDVVPALAFPPEWVRAVSREEGSELAGLPLTQAGLFFADGLRVQPDALCRALLATPGVEVVSAQVAQIRGPEAADKWQALDAGGQVIAQADTLVLANGLAVQGLLAQAGLLAGLPDMAGMFTMAGEIVLLEAGLLKAAPRCVVSGNGYFLPALGGVCALGTTYLPHQVEAGVSLQGQHEIMEKIQSVIGQPLLQAGIQPPGRDGLWPGWAGWRVVMPGRLPAIGPVPGAAGLWVATGYASMGVTWSALAGDVIGSLLEGEPVPLEQELLQAIAPR</sequence>
<evidence type="ECO:0000256" key="8">
    <source>
        <dbReference type="ARBA" id="ARBA00023002"/>
    </source>
</evidence>
<dbReference type="Proteomes" id="UP000245212">
    <property type="component" value="Unassembled WGS sequence"/>
</dbReference>
<name>A0A2V1K033_9BURK</name>
<dbReference type="InterPro" id="IPR029063">
    <property type="entry name" value="SAM-dependent_MTases_sf"/>
</dbReference>
<dbReference type="Pfam" id="PF01266">
    <property type="entry name" value="DAO"/>
    <property type="match status" value="1"/>
</dbReference>
<evidence type="ECO:0000313" key="13">
    <source>
        <dbReference type="EMBL" id="PWF22480.1"/>
    </source>
</evidence>
<keyword evidence="7 10" id="KW-0274">FAD</keyword>
<evidence type="ECO:0000256" key="9">
    <source>
        <dbReference type="ARBA" id="ARBA00023268"/>
    </source>
</evidence>
<dbReference type="HAMAP" id="MF_01102">
    <property type="entry name" value="MnmC"/>
    <property type="match status" value="1"/>
</dbReference>
<feature type="domain" description="MnmC-like methyltransferase" evidence="12">
    <location>
        <begin position="115"/>
        <end position="237"/>
    </location>
</feature>
<reference evidence="14" key="1">
    <citation type="submission" date="2018-05" db="EMBL/GenBank/DDBJ databases">
        <authorList>
            <person name="Li Y."/>
        </authorList>
    </citation>
    <scope>NUCLEOTIDE SEQUENCE [LARGE SCALE GENOMIC DNA]</scope>
    <source>
        <strain evidence="14">3d-2-2</strain>
    </source>
</reference>
<keyword evidence="2 10" id="KW-0489">Methyltransferase</keyword>
<comment type="similarity">
    <text evidence="10">In the C-terminal section; belongs to the DAO family.</text>
</comment>
<dbReference type="GO" id="GO:0050660">
    <property type="term" value="F:flavin adenine dinucleotide binding"/>
    <property type="evidence" value="ECO:0007669"/>
    <property type="project" value="UniProtKB-UniRule"/>
</dbReference>
<dbReference type="InterPro" id="IPR047785">
    <property type="entry name" value="tRNA_MNMC2"/>
</dbReference>
<dbReference type="Pfam" id="PF05430">
    <property type="entry name" value="Methyltransf_30"/>
    <property type="match status" value="1"/>
</dbReference>
<keyword evidence="6 10" id="KW-0819">tRNA processing</keyword>
<proteinExistence type="inferred from homology"/>
<feature type="region of interest" description="tRNA (mnm(5)s(2)U34)-methyltransferase" evidence="10">
    <location>
        <begin position="1"/>
        <end position="238"/>
    </location>
</feature>
<dbReference type="RefSeq" id="WP_109062004.1">
    <property type="nucleotide sequence ID" value="NZ_QETA01000004.1"/>
</dbReference>
<dbReference type="EC" id="1.5.-.-" evidence="10"/>
<comment type="subcellular location">
    <subcellularLocation>
        <location evidence="10">Cytoplasm</location>
    </subcellularLocation>
</comment>
<protein>
    <recommendedName>
        <fullName evidence="10">tRNA 5-methylaminomethyl-2-thiouridine biosynthesis bifunctional protein MnmC</fullName>
        <shortName evidence="10">tRNA mnm(5)s(2)U biosynthesis bifunctional protein</shortName>
    </recommendedName>
    <domain>
        <recommendedName>
            <fullName evidence="10">tRNA (mnm(5)s(2)U34)-methyltransferase</fullName>
            <ecNumber evidence="10">2.1.1.61</ecNumber>
        </recommendedName>
    </domain>
    <domain>
        <recommendedName>
            <fullName evidence="10">FAD-dependent cmnm(5)s(2)U34 oxidoreductase</fullName>
            <ecNumber evidence="10">1.5.-.-</ecNumber>
        </recommendedName>
    </domain>
</protein>
<comment type="similarity">
    <text evidence="10">In the N-terminal section; belongs to the methyltransferase superfamily. tRNA (mnm(5)s(2)U34)-methyltransferase family.</text>
</comment>
<keyword evidence="4 10" id="KW-0808">Transferase</keyword>
<organism evidence="13 14">
    <name type="scientific">Corticimicrobacter populi</name>
    <dbReference type="NCBI Taxonomy" id="2175229"/>
    <lineage>
        <taxon>Bacteria</taxon>
        <taxon>Pseudomonadati</taxon>
        <taxon>Pseudomonadota</taxon>
        <taxon>Betaproteobacteria</taxon>
        <taxon>Burkholderiales</taxon>
        <taxon>Alcaligenaceae</taxon>
        <taxon>Corticimicrobacter</taxon>
    </lineage>
</organism>
<comment type="catalytic activity">
    <reaction evidence="10">
        <text>5-aminomethyl-2-thiouridine(34) in tRNA + S-adenosyl-L-methionine = 5-methylaminomethyl-2-thiouridine(34) in tRNA + S-adenosyl-L-homocysteine + H(+)</text>
        <dbReference type="Rhea" id="RHEA:19569"/>
        <dbReference type="Rhea" id="RHEA-COMP:10195"/>
        <dbReference type="Rhea" id="RHEA-COMP:10197"/>
        <dbReference type="ChEBI" id="CHEBI:15378"/>
        <dbReference type="ChEBI" id="CHEBI:57856"/>
        <dbReference type="ChEBI" id="CHEBI:59789"/>
        <dbReference type="ChEBI" id="CHEBI:74454"/>
        <dbReference type="ChEBI" id="CHEBI:74455"/>
        <dbReference type="EC" id="2.1.1.61"/>
    </reaction>
</comment>
<dbReference type="Gene3D" id="3.50.50.60">
    <property type="entry name" value="FAD/NAD(P)-binding domain"/>
    <property type="match status" value="1"/>
</dbReference>
<comment type="function">
    <text evidence="10">Catalyzes the last two steps in the biosynthesis of 5-methylaminomethyl-2-thiouridine (mnm(5)s(2)U) at the wobble position (U34) in tRNA. Catalyzes the FAD-dependent demodification of cmnm(5)s(2)U34 to nm(5)s(2)U34, followed by the transfer of a methyl group from S-adenosyl-L-methionine to nm(5)s(2)U34, to form mnm(5)s(2)U34.</text>
</comment>
<evidence type="ECO:0000256" key="6">
    <source>
        <dbReference type="ARBA" id="ARBA00022694"/>
    </source>
</evidence>
<dbReference type="PANTHER" id="PTHR13847">
    <property type="entry name" value="SARCOSINE DEHYDROGENASE-RELATED"/>
    <property type="match status" value="1"/>
</dbReference>
<gene>
    <name evidence="10" type="primary">mnmC</name>
    <name evidence="13" type="ORF">DD235_10275</name>
</gene>
<evidence type="ECO:0000256" key="5">
    <source>
        <dbReference type="ARBA" id="ARBA00022691"/>
    </source>
</evidence>
<dbReference type="Gene3D" id="3.30.9.10">
    <property type="entry name" value="D-Amino Acid Oxidase, subunit A, domain 2"/>
    <property type="match status" value="1"/>
</dbReference>
<evidence type="ECO:0000256" key="10">
    <source>
        <dbReference type="HAMAP-Rule" id="MF_01102"/>
    </source>
</evidence>
<dbReference type="AlphaFoldDB" id="A0A2V1K033"/>
<dbReference type="GO" id="GO:0004808">
    <property type="term" value="F:tRNA (5-methylaminomethyl-2-thiouridylate)(34)-methyltransferase activity"/>
    <property type="evidence" value="ECO:0007669"/>
    <property type="project" value="UniProtKB-EC"/>
</dbReference>
<dbReference type="InterPro" id="IPR008471">
    <property type="entry name" value="MnmC-like_methylTransf"/>
</dbReference>
<dbReference type="GO" id="GO:0016645">
    <property type="term" value="F:oxidoreductase activity, acting on the CH-NH group of donors"/>
    <property type="evidence" value="ECO:0007669"/>
    <property type="project" value="InterPro"/>
</dbReference>
<dbReference type="InterPro" id="IPR036188">
    <property type="entry name" value="FAD/NAD-bd_sf"/>
</dbReference>
<dbReference type="SUPFAM" id="SSF51905">
    <property type="entry name" value="FAD/NAD(P)-binding domain"/>
    <property type="match status" value="1"/>
</dbReference>
<evidence type="ECO:0000256" key="7">
    <source>
        <dbReference type="ARBA" id="ARBA00022827"/>
    </source>
</evidence>
<evidence type="ECO:0000256" key="3">
    <source>
        <dbReference type="ARBA" id="ARBA00022630"/>
    </source>
</evidence>
<feature type="domain" description="FAD dependent oxidoreductase" evidence="11">
    <location>
        <begin position="263"/>
        <end position="610"/>
    </location>
</feature>
<dbReference type="GO" id="GO:0032259">
    <property type="term" value="P:methylation"/>
    <property type="evidence" value="ECO:0007669"/>
    <property type="project" value="UniProtKB-KW"/>
</dbReference>
<dbReference type="GO" id="GO:0002097">
    <property type="term" value="P:tRNA wobble base modification"/>
    <property type="evidence" value="ECO:0007669"/>
    <property type="project" value="UniProtKB-UniRule"/>
</dbReference>
<dbReference type="EC" id="2.1.1.61" evidence="10"/>
<keyword evidence="8 10" id="KW-0560">Oxidoreductase</keyword>
<evidence type="ECO:0000259" key="12">
    <source>
        <dbReference type="Pfam" id="PF05430"/>
    </source>
</evidence>
<evidence type="ECO:0000256" key="1">
    <source>
        <dbReference type="ARBA" id="ARBA00022490"/>
    </source>
</evidence>
<dbReference type="PANTHER" id="PTHR13847:SF283">
    <property type="entry name" value="TRNA 5-METHYLAMINOMETHYL-2-THIOURIDINE BIOSYNTHESIS BIFUNCTIONAL PROTEIN MNMC"/>
    <property type="match status" value="1"/>
</dbReference>
<feature type="region of interest" description="FAD-dependent cmnm(5)s(2)U34 oxidoreductase" evidence="10">
    <location>
        <begin position="266"/>
        <end position="632"/>
    </location>
</feature>
<comment type="caution">
    <text evidence="13">The sequence shown here is derived from an EMBL/GenBank/DDBJ whole genome shotgun (WGS) entry which is preliminary data.</text>
</comment>
<evidence type="ECO:0000256" key="4">
    <source>
        <dbReference type="ARBA" id="ARBA00022679"/>
    </source>
</evidence>
<comment type="cofactor">
    <cofactor evidence="10">
        <name>FAD</name>
        <dbReference type="ChEBI" id="CHEBI:57692"/>
    </cofactor>
</comment>
<dbReference type="InterPro" id="IPR006076">
    <property type="entry name" value="FAD-dep_OxRdtase"/>
</dbReference>
<accession>A0A2V1K033</accession>
<keyword evidence="1 10" id="KW-0963">Cytoplasm</keyword>
<dbReference type="EMBL" id="QETA01000004">
    <property type="protein sequence ID" value="PWF22480.1"/>
    <property type="molecule type" value="Genomic_DNA"/>
</dbReference>
<keyword evidence="9 10" id="KW-0511">Multifunctional enzyme</keyword>
<keyword evidence="5 10" id="KW-0949">S-adenosyl-L-methionine</keyword>
<evidence type="ECO:0000313" key="14">
    <source>
        <dbReference type="Proteomes" id="UP000245212"/>
    </source>
</evidence>
<dbReference type="Gene3D" id="3.40.50.150">
    <property type="entry name" value="Vaccinia Virus protein VP39"/>
    <property type="match status" value="1"/>
</dbReference>
<dbReference type="InterPro" id="IPR023032">
    <property type="entry name" value="tRNA_MAMT_biosynth_bifunc_MnmC"/>
</dbReference>
<evidence type="ECO:0000259" key="11">
    <source>
        <dbReference type="Pfam" id="PF01266"/>
    </source>
</evidence>
<evidence type="ECO:0000256" key="2">
    <source>
        <dbReference type="ARBA" id="ARBA00022603"/>
    </source>
</evidence>
<dbReference type="GO" id="GO:0005737">
    <property type="term" value="C:cytoplasm"/>
    <property type="evidence" value="ECO:0007669"/>
    <property type="project" value="UniProtKB-SubCell"/>
</dbReference>
<keyword evidence="14" id="KW-1185">Reference proteome</keyword>
<dbReference type="NCBIfam" id="NF033855">
    <property type="entry name" value="tRNA_MNMC2"/>
    <property type="match status" value="1"/>
</dbReference>